<dbReference type="OrthoDB" id="8183954at2759"/>
<dbReference type="PANTHER" id="PTHR11257">
    <property type="entry name" value="CHEMOSENSORY PROTEIN-RELATED"/>
    <property type="match status" value="1"/>
</dbReference>
<dbReference type="Pfam" id="PF03392">
    <property type="entry name" value="OS-D"/>
    <property type="match status" value="1"/>
</dbReference>
<dbReference type="AlphaFoldDB" id="A0A1W6L165"/>
<dbReference type="InterPro" id="IPR036682">
    <property type="entry name" value="OS_D_A10/PebIII_sf"/>
</dbReference>
<keyword evidence="3" id="KW-1185">Reference proteome</keyword>
<name>A0A1W6L165_CEPCN</name>
<reference evidence="4" key="2">
    <citation type="submission" date="2025-04" db="UniProtKB">
        <authorList>
            <consortium name="RefSeq"/>
        </authorList>
    </citation>
    <scope>IDENTIFICATION</scope>
</reference>
<dbReference type="EMBL" id="KX609431">
    <property type="protein sequence ID" value="ARN17838.1"/>
    <property type="molecule type" value="mRNA"/>
</dbReference>
<reference evidence="2" key="1">
    <citation type="submission" date="2016-07" db="EMBL/GenBank/DDBJ databases">
        <title>Olfactory-related genes from the wheat stem sawfly, an agronomic pest and primitive hymenopteran.</title>
        <authorList>
            <person name="Gress J.C."/>
            <person name="Carey C.C."/>
            <person name="Dykgreve T.A."/>
            <person name="Walden K.O."/>
            <person name="Robertson H.M."/>
            <person name="Mazurie A."/>
            <person name="Wanner K.W."/>
        </authorList>
    </citation>
    <scope>NUCLEOTIDE SEQUENCE</scope>
</reference>
<feature type="chain" id="PRO_5044567058" evidence="1">
    <location>
        <begin position="20"/>
        <end position="124"/>
    </location>
</feature>
<dbReference type="SUPFAM" id="SSF100910">
    <property type="entry name" value="Chemosensory protein Csp2"/>
    <property type="match status" value="1"/>
</dbReference>
<evidence type="ECO:0000313" key="3">
    <source>
        <dbReference type="Proteomes" id="UP000694920"/>
    </source>
</evidence>
<proteinExistence type="evidence at transcript level"/>
<dbReference type="InterPro" id="IPR005055">
    <property type="entry name" value="A10/PebIII"/>
</dbReference>
<dbReference type="Proteomes" id="UP000694920">
    <property type="component" value="Unplaced"/>
</dbReference>
<keyword evidence="1" id="KW-0732">Signal</keyword>
<evidence type="ECO:0000313" key="4">
    <source>
        <dbReference type="RefSeq" id="XP_015592535.1"/>
    </source>
</evidence>
<evidence type="ECO:0000256" key="1">
    <source>
        <dbReference type="SAM" id="SignalP"/>
    </source>
</evidence>
<gene>
    <name evidence="2" type="primary">CSP7</name>
    <name evidence="4" type="synonym">LOC107266501</name>
</gene>
<feature type="signal peptide" evidence="1">
    <location>
        <begin position="1"/>
        <end position="19"/>
    </location>
</feature>
<accession>A0A1W6L165</accession>
<dbReference type="RefSeq" id="XP_015592535.1">
    <property type="nucleotide sequence ID" value="XM_015737049.2"/>
</dbReference>
<dbReference type="KEGG" id="ccin:107266501"/>
<protein>
    <submittedName>
        <fullName evidence="2">Chemosensory protein 7</fullName>
    </submittedName>
    <submittedName>
        <fullName evidence="4">Ejaculatory bulb-specific protein 3-like</fullName>
    </submittedName>
</protein>
<dbReference type="PANTHER" id="PTHR11257:SF12">
    <property type="entry name" value="EJACULATORY BULB-SPECIFIC PROTEIN 3-RELATED"/>
    <property type="match status" value="1"/>
</dbReference>
<sequence length="124" mass="14431">MIGVYVLVLAVIGCNAVYADEFYSNKYDNVNVNQILKSERLLQRYILCLLDKGSCTSDGRFFKEILPEALATNCSKCSMKQREIVKTLTLHLMNNKPDHWREFVEKYDPDNKYRTSFLNFIMSS</sequence>
<evidence type="ECO:0000313" key="2">
    <source>
        <dbReference type="EMBL" id="ARN17838.1"/>
    </source>
</evidence>
<dbReference type="Gene3D" id="1.10.2080.10">
    <property type="entry name" value="Insect odorant-binding protein A10/Ejaculatory bulb-specific protein 3"/>
    <property type="match status" value="1"/>
</dbReference>
<dbReference type="GeneID" id="107266501"/>
<organism evidence="2">
    <name type="scientific">Cephus cinctus</name>
    <name type="common">Wheat stem sawfly</name>
    <dbReference type="NCBI Taxonomy" id="211228"/>
    <lineage>
        <taxon>Eukaryota</taxon>
        <taxon>Metazoa</taxon>
        <taxon>Ecdysozoa</taxon>
        <taxon>Arthropoda</taxon>
        <taxon>Hexapoda</taxon>
        <taxon>Insecta</taxon>
        <taxon>Pterygota</taxon>
        <taxon>Neoptera</taxon>
        <taxon>Endopterygota</taxon>
        <taxon>Hymenoptera</taxon>
        <taxon>Cephoidea</taxon>
        <taxon>Cephidae</taxon>
        <taxon>Cephus</taxon>
    </lineage>
</organism>